<name>A0ABS9QAI7_9HYPH</name>
<comment type="catalytic activity">
    <reaction evidence="10 11">
        <text>shikimate + ATP = 3-phosphoshikimate + ADP + H(+)</text>
        <dbReference type="Rhea" id="RHEA:13121"/>
        <dbReference type="ChEBI" id="CHEBI:15378"/>
        <dbReference type="ChEBI" id="CHEBI:30616"/>
        <dbReference type="ChEBI" id="CHEBI:36208"/>
        <dbReference type="ChEBI" id="CHEBI:145989"/>
        <dbReference type="ChEBI" id="CHEBI:456216"/>
        <dbReference type="EC" id="2.7.1.71"/>
    </reaction>
</comment>
<evidence type="ECO:0000256" key="2">
    <source>
        <dbReference type="ARBA" id="ARBA00006997"/>
    </source>
</evidence>
<keyword evidence="6 11" id="KW-0547">Nucleotide-binding</keyword>
<evidence type="ECO:0000313" key="12">
    <source>
        <dbReference type="EMBL" id="MCG7504432.1"/>
    </source>
</evidence>
<dbReference type="Gene3D" id="3.40.50.300">
    <property type="entry name" value="P-loop containing nucleotide triphosphate hydrolases"/>
    <property type="match status" value="1"/>
</dbReference>
<dbReference type="InterPro" id="IPR027417">
    <property type="entry name" value="P-loop_NTPase"/>
</dbReference>
<evidence type="ECO:0000256" key="3">
    <source>
        <dbReference type="ARBA" id="ARBA00012154"/>
    </source>
</evidence>
<dbReference type="PROSITE" id="PS01128">
    <property type="entry name" value="SHIKIMATE_KINASE"/>
    <property type="match status" value="1"/>
</dbReference>
<organism evidence="12 13">
    <name type="scientific">Mesorhizobium retamae</name>
    <dbReference type="NCBI Taxonomy" id="2912854"/>
    <lineage>
        <taxon>Bacteria</taxon>
        <taxon>Pseudomonadati</taxon>
        <taxon>Pseudomonadota</taxon>
        <taxon>Alphaproteobacteria</taxon>
        <taxon>Hyphomicrobiales</taxon>
        <taxon>Phyllobacteriaceae</taxon>
        <taxon>Mesorhizobium</taxon>
    </lineage>
</organism>
<keyword evidence="9 11" id="KW-0057">Aromatic amino acid biosynthesis</keyword>
<keyword evidence="11" id="KW-0479">Metal-binding</keyword>
<evidence type="ECO:0000256" key="9">
    <source>
        <dbReference type="ARBA" id="ARBA00023141"/>
    </source>
</evidence>
<comment type="caution">
    <text evidence="12">The sequence shown here is derived from an EMBL/GenBank/DDBJ whole genome shotgun (WGS) entry which is preliminary data.</text>
</comment>
<proteinExistence type="inferred from homology"/>
<dbReference type="RefSeq" id="WP_239362598.1">
    <property type="nucleotide sequence ID" value="NZ_JAKREW010000003.1"/>
</dbReference>
<feature type="binding site" evidence="11">
    <location>
        <position position="138"/>
    </location>
    <ligand>
        <name>ATP</name>
        <dbReference type="ChEBI" id="CHEBI:30616"/>
    </ligand>
</feature>
<dbReference type="InterPro" id="IPR031322">
    <property type="entry name" value="Shikimate/glucono_kinase"/>
</dbReference>
<dbReference type="InterPro" id="IPR023000">
    <property type="entry name" value="Shikimate_kinase_CS"/>
</dbReference>
<feature type="binding site" evidence="11">
    <location>
        <begin position="32"/>
        <end position="37"/>
    </location>
    <ligand>
        <name>ATP</name>
        <dbReference type="ChEBI" id="CHEBI:30616"/>
    </ligand>
</feature>
<dbReference type="InterPro" id="IPR000623">
    <property type="entry name" value="Shikimate_kinase/TSH1"/>
</dbReference>
<feature type="binding site" evidence="11">
    <location>
        <position position="157"/>
    </location>
    <ligand>
        <name>substrate</name>
    </ligand>
</feature>
<keyword evidence="4 11" id="KW-0028">Amino-acid biosynthesis</keyword>
<evidence type="ECO:0000256" key="1">
    <source>
        <dbReference type="ARBA" id="ARBA00004842"/>
    </source>
</evidence>
<feature type="binding site" evidence="11">
    <location>
        <position position="36"/>
    </location>
    <ligand>
        <name>Mg(2+)</name>
        <dbReference type="ChEBI" id="CHEBI:18420"/>
    </ligand>
</feature>
<evidence type="ECO:0000256" key="10">
    <source>
        <dbReference type="ARBA" id="ARBA00048567"/>
    </source>
</evidence>
<dbReference type="PRINTS" id="PR01100">
    <property type="entry name" value="SHIKIMTKNASE"/>
</dbReference>
<dbReference type="SUPFAM" id="SSF52540">
    <property type="entry name" value="P-loop containing nucleoside triphosphate hydrolases"/>
    <property type="match status" value="1"/>
</dbReference>
<dbReference type="PANTHER" id="PTHR21087:SF16">
    <property type="entry name" value="SHIKIMATE KINASE 1, CHLOROPLASTIC"/>
    <property type="match status" value="1"/>
</dbReference>
<dbReference type="CDD" id="cd00464">
    <property type="entry name" value="SK"/>
    <property type="match status" value="1"/>
</dbReference>
<feature type="binding site" evidence="11">
    <location>
        <position position="100"/>
    </location>
    <ligand>
        <name>substrate</name>
    </ligand>
</feature>
<evidence type="ECO:0000313" key="13">
    <source>
        <dbReference type="Proteomes" id="UP001201701"/>
    </source>
</evidence>
<comment type="pathway">
    <text evidence="1 11">Metabolic intermediate biosynthesis; chorismate biosynthesis; chorismate from D-erythrose 4-phosphate and phosphoenolpyruvate: step 5/7.</text>
</comment>
<keyword evidence="5 11" id="KW-0808">Transferase</keyword>
<comment type="similarity">
    <text evidence="2 11">Belongs to the shikimate kinase family.</text>
</comment>
<evidence type="ECO:0000256" key="4">
    <source>
        <dbReference type="ARBA" id="ARBA00022605"/>
    </source>
</evidence>
<keyword evidence="11" id="KW-0460">Magnesium</keyword>
<dbReference type="HAMAP" id="MF_00109">
    <property type="entry name" value="Shikimate_kinase"/>
    <property type="match status" value="1"/>
</dbReference>
<evidence type="ECO:0000256" key="7">
    <source>
        <dbReference type="ARBA" id="ARBA00022777"/>
    </source>
</evidence>
<evidence type="ECO:0000256" key="8">
    <source>
        <dbReference type="ARBA" id="ARBA00022840"/>
    </source>
</evidence>
<accession>A0ABS9QAI7</accession>
<gene>
    <name evidence="11" type="primary">aroK</name>
    <name evidence="12" type="ORF">L4923_05300</name>
</gene>
<evidence type="ECO:0000256" key="6">
    <source>
        <dbReference type="ARBA" id="ARBA00022741"/>
    </source>
</evidence>
<comment type="cofactor">
    <cofactor evidence="11">
        <name>Mg(2+)</name>
        <dbReference type="ChEBI" id="CHEBI:18420"/>
    </cofactor>
    <text evidence="11">Binds 1 Mg(2+) ion per subunit.</text>
</comment>
<feature type="binding site" evidence="11">
    <location>
        <position position="54"/>
    </location>
    <ligand>
        <name>substrate</name>
    </ligand>
</feature>
<dbReference type="EC" id="2.7.1.71" evidence="3 11"/>
<dbReference type="EMBL" id="JAKREW010000003">
    <property type="protein sequence ID" value="MCG7504432.1"/>
    <property type="molecule type" value="Genomic_DNA"/>
</dbReference>
<dbReference type="PANTHER" id="PTHR21087">
    <property type="entry name" value="SHIKIMATE KINASE"/>
    <property type="match status" value="1"/>
</dbReference>
<dbReference type="GO" id="GO:0004765">
    <property type="term" value="F:shikimate kinase activity"/>
    <property type="evidence" value="ECO:0007669"/>
    <property type="project" value="UniProtKB-EC"/>
</dbReference>
<sequence>MNPQSAIPQDEARVALVTQLAGRSIVFVGLMGAGKTAIGRKTAGALGLGFIDSDQEIEDVSRMTIPDLFERYGETEFRALEQRVILRLLEQGPQVLSTGGGAFMNAQTREAIAAHGISVWLKADLDLLMERVSKKQNRPLLKTANPRATLRKLMDDRYPTYALADITVPTRDERKEVIADEVIAALCGHFGIRTAIAAGEGQP</sequence>
<keyword evidence="11" id="KW-0963">Cytoplasm</keyword>
<keyword evidence="7 11" id="KW-0418">Kinase</keyword>
<evidence type="ECO:0000256" key="11">
    <source>
        <dbReference type="HAMAP-Rule" id="MF_00109"/>
    </source>
</evidence>
<feature type="binding site" evidence="11">
    <location>
        <position position="78"/>
    </location>
    <ligand>
        <name>substrate</name>
    </ligand>
</feature>
<comment type="caution">
    <text evidence="11">Lacks conserved residue(s) required for the propagation of feature annotation.</text>
</comment>
<keyword evidence="13" id="KW-1185">Reference proteome</keyword>
<evidence type="ECO:0000256" key="5">
    <source>
        <dbReference type="ARBA" id="ARBA00022679"/>
    </source>
</evidence>
<reference evidence="12 13" key="1">
    <citation type="submission" date="2022-02" db="EMBL/GenBank/DDBJ databases">
        <title>Draft genome sequence of Mezorhizobium retamae strain IRAMC:0171 isolated from Retama raetam nodules.</title>
        <authorList>
            <person name="Bengaied R."/>
            <person name="Sbissi I."/>
            <person name="Huber K."/>
            <person name="Ghodbane F."/>
            <person name="Nouioui I."/>
            <person name="Tarhouni M."/>
            <person name="Gtari M."/>
        </authorList>
    </citation>
    <scope>NUCLEOTIDE SEQUENCE [LARGE SCALE GENOMIC DNA]</scope>
    <source>
        <strain evidence="12 13">IRAMC:0171</strain>
    </source>
</reference>
<dbReference type="Proteomes" id="UP001201701">
    <property type="component" value="Unassembled WGS sequence"/>
</dbReference>
<dbReference type="Pfam" id="PF01202">
    <property type="entry name" value="SKI"/>
    <property type="match status" value="1"/>
</dbReference>
<protein>
    <recommendedName>
        <fullName evidence="3 11">Shikimate kinase</fullName>
        <shortName evidence="11">SK</shortName>
        <ecNumber evidence="3 11">2.7.1.71</ecNumber>
    </recommendedName>
</protein>
<keyword evidence="8 11" id="KW-0067">ATP-binding</keyword>
<comment type="subcellular location">
    <subcellularLocation>
        <location evidence="11">Cytoplasm</location>
    </subcellularLocation>
</comment>
<comment type="subunit">
    <text evidence="11">Monomer.</text>
</comment>
<dbReference type="NCBIfam" id="NF010552">
    <property type="entry name" value="PRK13946.1"/>
    <property type="match status" value="1"/>
</dbReference>
<comment type="function">
    <text evidence="11">Catalyzes the specific phosphorylation of the 3-hydroxyl group of shikimic acid using ATP as a cosubstrate.</text>
</comment>